<evidence type="ECO:0000259" key="2">
    <source>
        <dbReference type="Pfam" id="PF03478"/>
    </source>
</evidence>
<evidence type="ECO:0000313" key="4">
    <source>
        <dbReference type="Proteomes" id="UP001497457"/>
    </source>
</evidence>
<evidence type="ECO:0000256" key="1">
    <source>
        <dbReference type="SAM" id="MobiDB-lite"/>
    </source>
</evidence>
<sequence>MASGARGKRARTGLADPPKTLSPGSSPLHLDWRDWANGLSAGPAGLISELLLSDDVADYVRFRAACAAWRTSTADPRAHGVADRRFHPRRWAMLPRRASSDQSRQRLFLNAVTGELIHVRVPDLRRYHICGTTAAEGLLVVCKKATKAVELLNPLTGQRAGYPRMDTQLVPGQLDFVPGRAGLADDSTLGFLCGSRILVVAKPGDEHWMRLNHYGHEIMAALPFAGRLYCITHRSVLVVETTAAAGGGQPLRLSLVADHELDDTFNQMYPVYVNDGGGLILVSRNASRLGVCGLDKEIFAYGADLDTGSLVQLWGLGGRALFVGAVRSQSVSVDARVSASIRADTVYTCEWDPFTAQRPTVLAFDLWGGEFSRPNFDKKDIAHYLACVE</sequence>
<gene>
    <name evidence="3" type="ORF">URODEC1_LOCUS111356</name>
</gene>
<protein>
    <recommendedName>
        <fullName evidence="2">KIB1-4 beta-propeller domain-containing protein</fullName>
    </recommendedName>
</protein>
<feature type="region of interest" description="Disordered" evidence="1">
    <location>
        <begin position="1"/>
        <end position="27"/>
    </location>
</feature>
<dbReference type="PANTHER" id="PTHR33165">
    <property type="entry name" value="F-BOX DOMAIN CONTAINING PROTEIN-LIKE-RELATED"/>
    <property type="match status" value="1"/>
</dbReference>
<dbReference type="Proteomes" id="UP001497457">
    <property type="component" value="Chromosome 8b"/>
</dbReference>
<keyword evidence="4" id="KW-1185">Reference proteome</keyword>
<accession>A0ABC9G1G7</accession>
<reference evidence="3" key="1">
    <citation type="submission" date="2024-10" db="EMBL/GenBank/DDBJ databases">
        <authorList>
            <person name="Ryan C."/>
        </authorList>
    </citation>
    <scope>NUCLEOTIDE SEQUENCE [LARGE SCALE GENOMIC DNA]</scope>
</reference>
<feature type="domain" description="KIB1-4 beta-propeller" evidence="2">
    <location>
        <begin position="113"/>
        <end position="357"/>
    </location>
</feature>
<dbReference type="Pfam" id="PF03478">
    <property type="entry name" value="Beta-prop_KIB1-4"/>
    <property type="match status" value="1"/>
</dbReference>
<dbReference type="AlphaFoldDB" id="A0ABC9G1G7"/>
<dbReference type="PANTHER" id="PTHR33165:SF63">
    <property type="entry name" value="OS03G0792300 PROTEIN"/>
    <property type="match status" value="1"/>
</dbReference>
<organism evidence="3 4">
    <name type="scientific">Urochloa decumbens</name>
    <dbReference type="NCBI Taxonomy" id="240449"/>
    <lineage>
        <taxon>Eukaryota</taxon>
        <taxon>Viridiplantae</taxon>
        <taxon>Streptophyta</taxon>
        <taxon>Embryophyta</taxon>
        <taxon>Tracheophyta</taxon>
        <taxon>Spermatophyta</taxon>
        <taxon>Magnoliopsida</taxon>
        <taxon>Liliopsida</taxon>
        <taxon>Poales</taxon>
        <taxon>Poaceae</taxon>
        <taxon>PACMAD clade</taxon>
        <taxon>Panicoideae</taxon>
        <taxon>Panicodae</taxon>
        <taxon>Paniceae</taxon>
        <taxon>Melinidinae</taxon>
        <taxon>Urochloa</taxon>
    </lineage>
</organism>
<name>A0ABC9G1G7_9POAL</name>
<feature type="compositionally biased region" description="Basic residues" evidence="1">
    <location>
        <begin position="1"/>
        <end position="11"/>
    </location>
</feature>
<proteinExistence type="predicted"/>
<dbReference type="EMBL" id="OZ075118">
    <property type="protein sequence ID" value="CAL5086023.1"/>
    <property type="molecule type" value="Genomic_DNA"/>
</dbReference>
<evidence type="ECO:0000313" key="3">
    <source>
        <dbReference type="EMBL" id="CAL5086023.1"/>
    </source>
</evidence>
<dbReference type="InterPro" id="IPR005174">
    <property type="entry name" value="KIB1-4_b-propeller"/>
</dbReference>